<dbReference type="AlphaFoldDB" id="A0AA38S5I2"/>
<dbReference type="Pfam" id="PF20150">
    <property type="entry name" value="2EXR"/>
    <property type="match status" value="1"/>
</dbReference>
<protein>
    <recommendedName>
        <fullName evidence="1">2EXR domain-containing protein</fullName>
    </recommendedName>
</protein>
<gene>
    <name evidence="2" type="ORF">NKR19_g5518</name>
</gene>
<evidence type="ECO:0000259" key="1">
    <source>
        <dbReference type="Pfam" id="PF20150"/>
    </source>
</evidence>
<dbReference type="Proteomes" id="UP001174691">
    <property type="component" value="Unassembled WGS sequence"/>
</dbReference>
<feature type="domain" description="2EXR" evidence="1">
    <location>
        <begin position="26"/>
        <end position="127"/>
    </location>
</feature>
<organism evidence="2 3">
    <name type="scientific">Coniochaeta hoffmannii</name>
    <dbReference type="NCBI Taxonomy" id="91930"/>
    <lineage>
        <taxon>Eukaryota</taxon>
        <taxon>Fungi</taxon>
        <taxon>Dikarya</taxon>
        <taxon>Ascomycota</taxon>
        <taxon>Pezizomycotina</taxon>
        <taxon>Sordariomycetes</taxon>
        <taxon>Sordariomycetidae</taxon>
        <taxon>Coniochaetales</taxon>
        <taxon>Coniochaetaceae</taxon>
        <taxon>Coniochaeta</taxon>
    </lineage>
</organism>
<sequence length="386" mass="44712">MASTKKAGLLNDTYAAKGSRDESPAFRLFPRLPPELRSAIWNASLRRWRIITVRIAGPDPSSSDDVLKERGNEHRYRVIAHQHYRHSELLRVSREARAAALDFYRVHLPCDNLAATPLYINPEHDFLLVRQESHSPQRIVGFLNSLEAYDARGTGVLNLALDSYILEDLCRVDGLETTARDALVRPLSRLRRLWSVNIETSEARGMAGEFSWRHAKVHHNRSVPIFSCSQTFDWLAVDPRPIDFDLGYIATFRDPRQQTRRWQELEAKLRIQRSRPLDFRIMLSVQTQGRGTEVVDRATAHRYLEEEEQAFVERACKMFEPNIPPWGQCLDREGWEASRESLEDAVGFWLFPMDAFDQCPDDGMCQLKRVRNLRDKPPQLCLFDLQ</sequence>
<reference evidence="2" key="1">
    <citation type="submission" date="2022-07" db="EMBL/GenBank/DDBJ databases">
        <title>Fungi with potential for degradation of polypropylene.</title>
        <authorList>
            <person name="Gostincar C."/>
        </authorList>
    </citation>
    <scope>NUCLEOTIDE SEQUENCE</scope>
    <source>
        <strain evidence="2">EXF-13287</strain>
    </source>
</reference>
<keyword evidence="3" id="KW-1185">Reference proteome</keyword>
<accession>A0AA38S5I2</accession>
<dbReference type="EMBL" id="JANBVN010000076">
    <property type="protein sequence ID" value="KAJ9149720.1"/>
    <property type="molecule type" value="Genomic_DNA"/>
</dbReference>
<name>A0AA38S5I2_9PEZI</name>
<evidence type="ECO:0000313" key="3">
    <source>
        <dbReference type="Proteomes" id="UP001174691"/>
    </source>
</evidence>
<dbReference type="InterPro" id="IPR045518">
    <property type="entry name" value="2EXR"/>
</dbReference>
<proteinExistence type="predicted"/>
<comment type="caution">
    <text evidence="2">The sequence shown here is derived from an EMBL/GenBank/DDBJ whole genome shotgun (WGS) entry which is preliminary data.</text>
</comment>
<dbReference type="PANTHER" id="PTHR35910">
    <property type="entry name" value="2EXR DOMAIN-CONTAINING PROTEIN"/>
    <property type="match status" value="1"/>
</dbReference>
<dbReference type="PANTHER" id="PTHR35910:SF1">
    <property type="entry name" value="2EXR DOMAIN-CONTAINING PROTEIN"/>
    <property type="match status" value="1"/>
</dbReference>
<evidence type="ECO:0000313" key="2">
    <source>
        <dbReference type="EMBL" id="KAJ9149720.1"/>
    </source>
</evidence>